<dbReference type="AlphaFoldDB" id="X1NH85"/>
<reference evidence="3" key="1">
    <citation type="journal article" date="2014" name="Front. Microbiol.">
        <title>High frequency of phylogenetically diverse reductive dehalogenase-homologous genes in deep subseafloor sedimentary metagenomes.</title>
        <authorList>
            <person name="Kawai M."/>
            <person name="Futagami T."/>
            <person name="Toyoda A."/>
            <person name="Takaki Y."/>
            <person name="Nishi S."/>
            <person name="Hori S."/>
            <person name="Arai W."/>
            <person name="Tsubouchi T."/>
            <person name="Morono Y."/>
            <person name="Uchiyama I."/>
            <person name="Ito T."/>
            <person name="Fujiyama A."/>
            <person name="Inagaki F."/>
            <person name="Takami H."/>
        </authorList>
    </citation>
    <scope>NUCLEOTIDE SEQUENCE</scope>
    <source>
        <strain evidence="3">Expedition CK06-06</strain>
    </source>
</reference>
<dbReference type="SUPFAM" id="SSF52172">
    <property type="entry name" value="CheY-like"/>
    <property type="match status" value="2"/>
</dbReference>
<dbReference type="PANTHER" id="PTHR44591">
    <property type="entry name" value="STRESS RESPONSE REGULATOR PROTEIN 1"/>
    <property type="match status" value="1"/>
</dbReference>
<evidence type="ECO:0000313" key="3">
    <source>
        <dbReference type="EMBL" id="GAI18019.1"/>
    </source>
</evidence>
<sequence>MLGEDYIVLGASDGKEAVDMARSQKPALILMDIMMPRMDGYTACHTIKKDPVTNAIPVVMLTAIGHELNVKLSQEVEMDRKKILIADDEANIRLLVSSMLGEDYIVLGASDGKEAVDMARSQKPALILMDIMMPRMDGYTACHTIKKDPVTNAIPVVMLTAIGHELNVKLSQEMGA</sequence>
<dbReference type="InterPro" id="IPR001789">
    <property type="entry name" value="Sig_transdc_resp-reg_receiver"/>
</dbReference>
<name>X1NH85_9ZZZZ</name>
<feature type="domain" description="Response regulatory" evidence="2">
    <location>
        <begin position="1"/>
        <end position="91"/>
    </location>
</feature>
<dbReference type="Gene3D" id="3.40.50.2300">
    <property type="match status" value="2"/>
</dbReference>
<dbReference type="InterPro" id="IPR050595">
    <property type="entry name" value="Bact_response_regulator"/>
</dbReference>
<dbReference type="PROSITE" id="PS50110">
    <property type="entry name" value="RESPONSE_REGULATORY"/>
    <property type="match status" value="2"/>
</dbReference>
<organism evidence="3">
    <name type="scientific">marine sediment metagenome</name>
    <dbReference type="NCBI Taxonomy" id="412755"/>
    <lineage>
        <taxon>unclassified sequences</taxon>
        <taxon>metagenomes</taxon>
        <taxon>ecological metagenomes</taxon>
    </lineage>
</organism>
<keyword evidence="1" id="KW-0597">Phosphoprotein</keyword>
<dbReference type="PANTHER" id="PTHR44591:SF3">
    <property type="entry name" value="RESPONSE REGULATORY DOMAIN-CONTAINING PROTEIN"/>
    <property type="match status" value="1"/>
</dbReference>
<evidence type="ECO:0000259" key="2">
    <source>
        <dbReference type="PROSITE" id="PS50110"/>
    </source>
</evidence>
<dbReference type="Pfam" id="PF00072">
    <property type="entry name" value="Response_reg"/>
    <property type="match status" value="2"/>
</dbReference>
<dbReference type="SMART" id="SM00448">
    <property type="entry name" value="REC"/>
    <property type="match status" value="2"/>
</dbReference>
<gene>
    <name evidence="3" type="ORF">S06H3_14230</name>
</gene>
<proteinExistence type="predicted"/>
<dbReference type="InterPro" id="IPR011006">
    <property type="entry name" value="CheY-like_superfamily"/>
</dbReference>
<protein>
    <recommendedName>
        <fullName evidence="2">Response regulatory domain-containing protein</fullName>
    </recommendedName>
</protein>
<evidence type="ECO:0000256" key="1">
    <source>
        <dbReference type="ARBA" id="ARBA00022553"/>
    </source>
</evidence>
<dbReference type="EMBL" id="BARV01006958">
    <property type="protein sequence ID" value="GAI18019.1"/>
    <property type="molecule type" value="Genomic_DNA"/>
</dbReference>
<feature type="non-terminal residue" evidence="3">
    <location>
        <position position="176"/>
    </location>
</feature>
<comment type="caution">
    <text evidence="3">The sequence shown here is derived from an EMBL/GenBank/DDBJ whole genome shotgun (WGS) entry which is preliminary data.</text>
</comment>
<accession>X1NH85</accession>
<feature type="domain" description="Response regulatory" evidence="2">
    <location>
        <begin position="82"/>
        <end position="176"/>
    </location>
</feature>
<dbReference type="GO" id="GO:0000160">
    <property type="term" value="P:phosphorelay signal transduction system"/>
    <property type="evidence" value="ECO:0007669"/>
    <property type="project" value="InterPro"/>
</dbReference>